<evidence type="ECO:0000313" key="4">
    <source>
        <dbReference type="EMBL" id="OSS53758.1"/>
    </source>
</evidence>
<dbReference type="Proteomes" id="UP000193240">
    <property type="component" value="Unassembled WGS sequence"/>
</dbReference>
<feature type="active site" description="Proton donor/acceptor" evidence="1">
    <location>
        <position position="225"/>
    </location>
</feature>
<feature type="binding site" evidence="2">
    <location>
        <position position="177"/>
    </location>
    <ligand>
        <name>a divalent metal cation</name>
        <dbReference type="ChEBI" id="CHEBI:60240"/>
    </ligand>
</feature>
<dbReference type="Gene3D" id="2.120.10.30">
    <property type="entry name" value="TolB, C-terminal domain"/>
    <property type="match status" value="1"/>
</dbReference>
<sequence length="311" mass="33769">MNFYAPPPTITASLYVRIPDAVRCKDKDTEWRGGFIRPFQNIFLEGPVYATSGDLFVVDVPYGRVLRISPSKEVFVEAEWDGEPNGLAVAPDGQIAIADYKQGILTLDPFTGKISPRLKRRNLEHFKGPNDLIFDSKGNLYFTDQGQTGMTDPTGRVYRLSPDGKLDTLLDNGPSPNGLVLSPDEKALFVAMTRSNAVWRLPLHADGTTTKAGLFFQSFGTAGPDGLAMDDEGSLFVCHPSLGSIFVLNADGTPKARIVSGTQGVNITNCCFGGREGKTIYMTDSLEGNVQCVEWHCRGATSVPSVARKAL</sequence>
<dbReference type="OMA" id="NDRMLRW"/>
<proteinExistence type="predicted"/>
<evidence type="ECO:0000256" key="2">
    <source>
        <dbReference type="PIRSR" id="PIRSR605511-2"/>
    </source>
</evidence>
<comment type="cofactor">
    <cofactor evidence="2">
        <name>Zn(2+)</name>
        <dbReference type="ChEBI" id="CHEBI:29105"/>
    </cofactor>
    <text evidence="2">Binds 1 divalent metal cation per subunit.</text>
</comment>
<evidence type="ECO:0000256" key="1">
    <source>
        <dbReference type="PIRSR" id="PIRSR605511-1"/>
    </source>
</evidence>
<feature type="domain" description="SMP-30/Gluconolactonase/LRE-like region" evidence="3">
    <location>
        <begin position="45"/>
        <end position="283"/>
    </location>
</feature>
<keyword evidence="2" id="KW-0862">Zinc</keyword>
<dbReference type="PANTHER" id="PTHR47572">
    <property type="entry name" value="LIPOPROTEIN-RELATED"/>
    <property type="match status" value="1"/>
</dbReference>
<gene>
    <name evidence="4" type="ORF">B5807_00002</name>
</gene>
<dbReference type="AlphaFoldDB" id="A0A1Y2MEU0"/>
<dbReference type="GO" id="GO:0046872">
    <property type="term" value="F:metal ion binding"/>
    <property type="evidence" value="ECO:0007669"/>
    <property type="project" value="UniProtKB-KW"/>
</dbReference>
<evidence type="ECO:0000313" key="5">
    <source>
        <dbReference type="Proteomes" id="UP000193240"/>
    </source>
</evidence>
<organism evidence="4 5">
    <name type="scientific">Epicoccum nigrum</name>
    <name type="common">Soil fungus</name>
    <name type="synonym">Epicoccum purpurascens</name>
    <dbReference type="NCBI Taxonomy" id="105696"/>
    <lineage>
        <taxon>Eukaryota</taxon>
        <taxon>Fungi</taxon>
        <taxon>Dikarya</taxon>
        <taxon>Ascomycota</taxon>
        <taxon>Pezizomycotina</taxon>
        <taxon>Dothideomycetes</taxon>
        <taxon>Pleosporomycetidae</taxon>
        <taxon>Pleosporales</taxon>
        <taxon>Pleosporineae</taxon>
        <taxon>Didymellaceae</taxon>
        <taxon>Epicoccum</taxon>
    </lineage>
</organism>
<dbReference type="InterPro" id="IPR011042">
    <property type="entry name" value="6-blade_b-propeller_TolB-like"/>
</dbReference>
<dbReference type="InterPro" id="IPR051262">
    <property type="entry name" value="SMP-30/CGR1_Lactonase"/>
</dbReference>
<dbReference type="InterPro" id="IPR005511">
    <property type="entry name" value="SMP-30"/>
</dbReference>
<dbReference type="STRING" id="105696.A0A1Y2MEU0"/>
<evidence type="ECO:0000259" key="3">
    <source>
        <dbReference type="Pfam" id="PF08450"/>
    </source>
</evidence>
<dbReference type="SUPFAM" id="SSF63829">
    <property type="entry name" value="Calcium-dependent phosphotriesterase"/>
    <property type="match status" value="1"/>
</dbReference>
<keyword evidence="2" id="KW-0479">Metal-binding</keyword>
<feature type="binding site" evidence="2">
    <location>
        <position position="130"/>
    </location>
    <ligand>
        <name>substrate</name>
    </ligand>
</feature>
<dbReference type="InParanoid" id="A0A1Y2MEU0"/>
<reference evidence="4 5" key="1">
    <citation type="journal article" date="2017" name="Genome Announc.">
        <title>Genome sequence of the saprophytic ascomycete Epicoccum nigrum ICMP 19927 strain isolated from New Zealand.</title>
        <authorList>
            <person name="Fokin M."/>
            <person name="Fleetwood D."/>
            <person name="Weir B.S."/>
            <person name="Villas-Boas S.G."/>
        </authorList>
    </citation>
    <scope>NUCLEOTIDE SEQUENCE [LARGE SCALE GENOMIC DNA]</scope>
    <source>
        <strain evidence="4 5">ICMP 19927</strain>
    </source>
</reference>
<dbReference type="PANTHER" id="PTHR47572:SF5">
    <property type="entry name" value="BLR2277 PROTEIN"/>
    <property type="match status" value="1"/>
</dbReference>
<dbReference type="Pfam" id="PF08450">
    <property type="entry name" value="SGL"/>
    <property type="match status" value="1"/>
</dbReference>
<keyword evidence="5" id="KW-1185">Reference proteome</keyword>
<feature type="binding site" evidence="2">
    <location>
        <position position="45"/>
    </location>
    <ligand>
        <name>a divalent metal cation</name>
        <dbReference type="ChEBI" id="CHEBI:60240"/>
    </ligand>
</feature>
<feature type="binding site" evidence="2">
    <location>
        <position position="225"/>
    </location>
    <ligand>
        <name>a divalent metal cation</name>
        <dbReference type="ChEBI" id="CHEBI:60240"/>
    </ligand>
</feature>
<accession>A0A1Y2MEU0</accession>
<protein>
    <recommendedName>
        <fullName evidence="3">SMP-30/Gluconolactonase/LRE-like region domain-containing protein</fullName>
    </recommendedName>
</protein>
<dbReference type="PRINTS" id="PR01790">
    <property type="entry name" value="SMP30FAMILY"/>
</dbReference>
<name>A0A1Y2MEU0_EPING</name>
<dbReference type="InterPro" id="IPR013658">
    <property type="entry name" value="SGL"/>
</dbReference>
<dbReference type="EMBL" id="KZ107838">
    <property type="protein sequence ID" value="OSS53758.1"/>
    <property type="molecule type" value="Genomic_DNA"/>
</dbReference>